<sequence length="176" mass="19888">MSQQTVETIYGLREKRRRWVGHKLRGFALSITRQEEEEKERETLEDTKKRDLELTRSAVVDLSLLAWVESLSRCKSICLEHETSCRRLLLHGSLCVHSKSICLEHEASCRRAFCSMEACVFTAKVSASSMRLDVGGFAAPWKLAVAYILFLQTFSVGETMGCAAKQHSDRSVACLN</sequence>
<gene>
    <name evidence="1" type="ORF">PoB_001303700</name>
</gene>
<dbReference type="AlphaFoldDB" id="A0AAV3YW21"/>
<name>A0AAV3YW21_9GAST</name>
<protein>
    <submittedName>
        <fullName evidence="1">Uncharacterized protein</fullName>
    </submittedName>
</protein>
<organism evidence="1 2">
    <name type="scientific">Plakobranchus ocellatus</name>
    <dbReference type="NCBI Taxonomy" id="259542"/>
    <lineage>
        <taxon>Eukaryota</taxon>
        <taxon>Metazoa</taxon>
        <taxon>Spiralia</taxon>
        <taxon>Lophotrochozoa</taxon>
        <taxon>Mollusca</taxon>
        <taxon>Gastropoda</taxon>
        <taxon>Heterobranchia</taxon>
        <taxon>Euthyneura</taxon>
        <taxon>Panpulmonata</taxon>
        <taxon>Sacoglossa</taxon>
        <taxon>Placobranchoidea</taxon>
        <taxon>Plakobranchidae</taxon>
        <taxon>Plakobranchus</taxon>
    </lineage>
</organism>
<comment type="caution">
    <text evidence="1">The sequence shown here is derived from an EMBL/GenBank/DDBJ whole genome shotgun (WGS) entry which is preliminary data.</text>
</comment>
<keyword evidence="2" id="KW-1185">Reference proteome</keyword>
<evidence type="ECO:0000313" key="1">
    <source>
        <dbReference type="EMBL" id="GFN86531.1"/>
    </source>
</evidence>
<accession>A0AAV3YW21</accession>
<evidence type="ECO:0000313" key="2">
    <source>
        <dbReference type="Proteomes" id="UP000735302"/>
    </source>
</evidence>
<dbReference type="Proteomes" id="UP000735302">
    <property type="component" value="Unassembled WGS sequence"/>
</dbReference>
<proteinExistence type="predicted"/>
<dbReference type="EMBL" id="BLXT01001549">
    <property type="protein sequence ID" value="GFN86531.1"/>
    <property type="molecule type" value="Genomic_DNA"/>
</dbReference>
<reference evidence="1 2" key="1">
    <citation type="journal article" date="2021" name="Elife">
        <title>Chloroplast acquisition without the gene transfer in kleptoplastic sea slugs, Plakobranchus ocellatus.</title>
        <authorList>
            <person name="Maeda T."/>
            <person name="Takahashi S."/>
            <person name="Yoshida T."/>
            <person name="Shimamura S."/>
            <person name="Takaki Y."/>
            <person name="Nagai Y."/>
            <person name="Toyoda A."/>
            <person name="Suzuki Y."/>
            <person name="Arimoto A."/>
            <person name="Ishii H."/>
            <person name="Satoh N."/>
            <person name="Nishiyama T."/>
            <person name="Hasebe M."/>
            <person name="Maruyama T."/>
            <person name="Minagawa J."/>
            <person name="Obokata J."/>
            <person name="Shigenobu S."/>
        </authorList>
    </citation>
    <scope>NUCLEOTIDE SEQUENCE [LARGE SCALE GENOMIC DNA]</scope>
</reference>